<gene>
    <name evidence="3" type="ORF">KAR29_02795</name>
</gene>
<evidence type="ECO:0000259" key="2">
    <source>
        <dbReference type="Pfam" id="PF03733"/>
    </source>
</evidence>
<keyword evidence="1" id="KW-0472">Membrane</keyword>
<reference evidence="4" key="1">
    <citation type="submission" date="2021-04" db="EMBL/GenBank/DDBJ databases">
        <title>A novel Synergistetes isolate from a pyrite-forming mixed culture.</title>
        <authorList>
            <person name="Bunk B."/>
            <person name="Sproer C."/>
            <person name="Spring S."/>
            <person name="Pester M."/>
        </authorList>
    </citation>
    <scope>NUCLEOTIDE SEQUENCE [LARGE SCALE GENOMIC DNA]</scope>
    <source>
        <strain evidence="4">J.5.4.2-T.3.5.2</strain>
    </source>
</reference>
<dbReference type="GO" id="GO:0005886">
    <property type="term" value="C:plasma membrane"/>
    <property type="evidence" value="ECO:0007669"/>
    <property type="project" value="TreeGrafter"/>
</dbReference>
<evidence type="ECO:0000313" key="4">
    <source>
        <dbReference type="Proteomes" id="UP000671879"/>
    </source>
</evidence>
<keyword evidence="1" id="KW-1133">Transmembrane helix</keyword>
<name>A0A9Q7A9G8_9BACT</name>
<accession>A0A9Q7A9G8</accession>
<evidence type="ECO:0000256" key="1">
    <source>
        <dbReference type="SAM" id="Phobius"/>
    </source>
</evidence>
<feature type="domain" description="Inner membrane component" evidence="2">
    <location>
        <begin position="4"/>
        <end position="53"/>
    </location>
</feature>
<dbReference type="EMBL" id="CP072943">
    <property type="protein sequence ID" value="QTX32866.1"/>
    <property type="molecule type" value="Genomic_DNA"/>
</dbReference>
<dbReference type="Pfam" id="PF03733">
    <property type="entry name" value="YccF"/>
    <property type="match status" value="1"/>
</dbReference>
<dbReference type="Proteomes" id="UP000671879">
    <property type="component" value="Chromosome"/>
</dbReference>
<feature type="transmembrane region" description="Helical" evidence="1">
    <location>
        <begin position="71"/>
        <end position="91"/>
    </location>
</feature>
<protein>
    <recommendedName>
        <fullName evidence="2">Inner membrane component domain-containing protein</fullName>
    </recommendedName>
</protein>
<evidence type="ECO:0000313" key="3">
    <source>
        <dbReference type="EMBL" id="QTX32866.1"/>
    </source>
</evidence>
<proteinExistence type="predicted"/>
<dbReference type="InterPro" id="IPR052937">
    <property type="entry name" value="Inner_membrane_protein"/>
</dbReference>
<dbReference type="PANTHER" id="PTHR42903">
    <property type="entry name" value="INNER MEMBRANE PROTEIN YCCF"/>
    <property type="match status" value="1"/>
</dbReference>
<dbReference type="PANTHER" id="PTHR42903:SF1">
    <property type="entry name" value="INNER MEMBRANE PROTEIN YCCF"/>
    <property type="match status" value="1"/>
</dbReference>
<dbReference type="RefSeq" id="WP_274374129.1">
    <property type="nucleotide sequence ID" value="NZ_CP072943.1"/>
</dbReference>
<keyword evidence="1" id="KW-0812">Transmembrane</keyword>
<dbReference type="AlphaFoldDB" id="A0A9Q7A9G8"/>
<dbReference type="InterPro" id="IPR005185">
    <property type="entry name" value="YccF"/>
</dbReference>
<dbReference type="KEGG" id="aram:KAR29_02795"/>
<feature type="transmembrane region" description="Helical" evidence="1">
    <location>
        <begin position="20"/>
        <end position="50"/>
    </location>
</feature>
<organism evidence="3 4">
    <name type="scientific">Aminithiophilus ramosus</name>
    <dbReference type="NCBI Taxonomy" id="3029084"/>
    <lineage>
        <taxon>Bacteria</taxon>
        <taxon>Thermotogati</taxon>
        <taxon>Synergistota</taxon>
        <taxon>Synergistia</taxon>
        <taxon>Synergistales</taxon>
        <taxon>Aminithiophilaceae</taxon>
        <taxon>Aminithiophilus</taxon>
    </lineage>
</organism>
<sequence length="151" mass="16501">MRTLGNILWHFPFLGFVNAIVVYICGLILTVTVVAAPIGLGLMEFGKFLFAPYSRAMVSRSDLKTDQNGLWQAYSTLIMILYLPLGVLLSLMALVQVVGLLLSLVGIPVALVVAKSIGTYFNPVNKVCVPQAVADEIERRKNQAVIDRHLG</sequence>
<keyword evidence="4" id="KW-1185">Reference proteome</keyword>
<feature type="transmembrane region" description="Helical" evidence="1">
    <location>
        <begin position="97"/>
        <end position="114"/>
    </location>
</feature>